<evidence type="ECO:0000313" key="3">
    <source>
        <dbReference type="Proteomes" id="UP000597762"/>
    </source>
</evidence>
<name>A0A812E660_ACAPH</name>
<feature type="transmembrane region" description="Helical" evidence="1">
    <location>
        <begin position="20"/>
        <end position="39"/>
    </location>
</feature>
<proteinExistence type="predicted"/>
<keyword evidence="1" id="KW-1133">Transmembrane helix</keyword>
<dbReference type="Proteomes" id="UP000597762">
    <property type="component" value="Unassembled WGS sequence"/>
</dbReference>
<feature type="transmembrane region" description="Helical" evidence="1">
    <location>
        <begin position="45"/>
        <end position="66"/>
    </location>
</feature>
<gene>
    <name evidence="2" type="ORF">SPHA_67054</name>
</gene>
<accession>A0A812E660</accession>
<evidence type="ECO:0000256" key="1">
    <source>
        <dbReference type="SAM" id="Phobius"/>
    </source>
</evidence>
<keyword evidence="3" id="KW-1185">Reference proteome</keyword>
<protein>
    <submittedName>
        <fullName evidence="2">Uncharacterized protein</fullName>
    </submittedName>
</protein>
<sequence length="153" mass="17308">MGDVQLISAYNTEKTSVTACKFVFSYLSNPICFFVVFLAESCNKISIIDSPLSFPLFYCFFSFFLVRSIETILMAHSLTFTNSRGSHVVHISQSPPPIPFFAPFHPDPLMHRITSYEPDESRFLFMAKVVNSLKIASLLSPTKRKLPGDAYHL</sequence>
<evidence type="ECO:0000313" key="2">
    <source>
        <dbReference type="EMBL" id="CAE1316289.1"/>
    </source>
</evidence>
<keyword evidence="1" id="KW-0812">Transmembrane</keyword>
<dbReference type="EMBL" id="CAHIKZ030004841">
    <property type="protein sequence ID" value="CAE1316289.1"/>
    <property type="molecule type" value="Genomic_DNA"/>
</dbReference>
<keyword evidence="1" id="KW-0472">Membrane</keyword>
<comment type="caution">
    <text evidence="2">The sequence shown here is derived from an EMBL/GenBank/DDBJ whole genome shotgun (WGS) entry which is preliminary data.</text>
</comment>
<organism evidence="2 3">
    <name type="scientific">Acanthosepion pharaonis</name>
    <name type="common">Pharaoh cuttlefish</name>
    <name type="synonym">Sepia pharaonis</name>
    <dbReference type="NCBI Taxonomy" id="158019"/>
    <lineage>
        <taxon>Eukaryota</taxon>
        <taxon>Metazoa</taxon>
        <taxon>Spiralia</taxon>
        <taxon>Lophotrochozoa</taxon>
        <taxon>Mollusca</taxon>
        <taxon>Cephalopoda</taxon>
        <taxon>Coleoidea</taxon>
        <taxon>Decapodiformes</taxon>
        <taxon>Sepiida</taxon>
        <taxon>Sepiina</taxon>
        <taxon>Sepiidae</taxon>
        <taxon>Acanthosepion</taxon>
    </lineage>
</organism>
<reference evidence="2" key="1">
    <citation type="submission" date="2021-01" db="EMBL/GenBank/DDBJ databases">
        <authorList>
            <person name="Li R."/>
            <person name="Bekaert M."/>
        </authorList>
    </citation>
    <scope>NUCLEOTIDE SEQUENCE</scope>
    <source>
        <strain evidence="2">Farmed</strain>
    </source>
</reference>
<dbReference type="AlphaFoldDB" id="A0A812E660"/>